<accession>A0ABP4LYD2</accession>
<dbReference type="Proteomes" id="UP001501470">
    <property type="component" value="Unassembled WGS sequence"/>
</dbReference>
<protein>
    <submittedName>
        <fullName evidence="1">Uncharacterized protein</fullName>
    </submittedName>
</protein>
<name>A0ABP4LYD2_9ACTN</name>
<proteinExistence type="predicted"/>
<evidence type="ECO:0000313" key="1">
    <source>
        <dbReference type="EMBL" id="GAA1534092.1"/>
    </source>
</evidence>
<evidence type="ECO:0000313" key="2">
    <source>
        <dbReference type="Proteomes" id="UP001501470"/>
    </source>
</evidence>
<dbReference type="EMBL" id="BAAAQD010000012">
    <property type="protein sequence ID" value="GAA1534092.1"/>
    <property type="molecule type" value="Genomic_DNA"/>
</dbReference>
<comment type="caution">
    <text evidence="1">The sequence shown here is derived from an EMBL/GenBank/DDBJ whole genome shotgun (WGS) entry which is preliminary data.</text>
</comment>
<gene>
    <name evidence="1" type="ORF">GCM10009827_060220</name>
</gene>
<sequence length="172" mass="18069">MPATVARVTGFDWAALSAGRNARIDAVPDMVRHALKVLEDLLEEADHACTFTLDDAPLVAGGVPASVQALLPQDCTVAGLAPVDWSTVVGAALPGFFVPTRQPDAWAGTAAPRAVADGLAAWVTALLARLWPGSAEAWELTVECRGWYEAAYVDLVVLAGGRVWLLHLGVSD</sequence>
<reference evidence="2" key="1">
    <citation type="journal article" date="2019" name="Int. J. Syst. Evol. Microbiol.">
        <title>The Global Catalogue of Microorganisms (GCM) 10K type strain sequencing project: providing services to taxonomists for standard genome sequencing and annotation.</title>
        <authorList>
            <consortium name="The Broad Institute Genomics Platform"/>
            <consortium name="The Broad Institute Genome Sequencing Center for Infectious Disease"/>
            <person name="Wu L."/>
            <person name="Ma J."/>
        </authorList>
    </citation>
    <scope>NUCLEOTIDE SEQUENCE [LARGE SCALE GENOMIC DNA]</scope>
    <source>
        <strain evidence="2">JCM 15933</strain>
    </source>
</reference>
<keyword evidence="2" id="KW-1185">Reference proteome</keyword>
<organism evidence="1 2">
    <name type="scientific">Dactylosporangium maewongense</name>
    <dbReference type="NCBI Taxonomy" id="634393"/>
    <lineage>
        <taxon>Bacteria</taxon>
        <taxon>Bacillati</taxon>
        <taxon>Actinomycetota</taxon>
        <taxon>Actinomycetes</taxon>
        <taxon>Micromonosporales</taxon>
        <taxon>Micromonosporaceae</taxon>
        <taxon>Dactylosporangium</taxon>
    </lineage>
</organism>